<dbReference type="Proteomes" id="UP000057737">
    <property type="component" value="Unassembled WGS sequence"/>
</dbReference>
<evidence type="ECO:0000256" key="3">
    <source>
        <dbReference type="ARBA" id="ARBA00023027"/>
    </source>
</evidence>
<comment type="caution">
    <text evidence="7">The sequence shown here is derived from an EMBL/GenBank/DDBJ whole genome shotgun (WGS) entry which is preliminary data.</text>
</comment>
<dbReference type="InterPro" id="IPR006139">
    <property type="entry name" value="D-isomer_2_OHA_DH_cat_dom"/>
</dbReference>
<protein>
    <submittedName>
        <fullName evidence="7">Hydroxyacid dehydrogenase</fullName>
    </submittedName>
</protein>
<dbReference type="InterPro" id="IPR050223">
    <property type="entry name" value="D-isomer_2-hydroxyacid_DH"/>
</dbReference>
<dbReference type="RefSeq" id="WP_066499370.1">
    <property type="nucleotide sequence ID" value="NZ_LNCU01000011.1"/>
</dbReference>
<feature type="domain" description="D-isomer specific 2-hydroxyacid dehydrogenase NAD-binding" evidence="6">
    <location>
        <begin position="108"/>
        <end position="283"/>
    </location>
</feature>
<accession>A0A120FRW5</accession>
<dbReference type="FunFam" id="3.40.50.720:FF:000203">
    <property type="entry name" value="D-3-phosphoglycerate dehydrogenase (SerA)"/>
    <property type="match status" value="1"/>
</dbReference>
<keyword evidence="2 4" id="KW-0560">Oxidoreductase</keyword>
<dbReference type="PANTHER" id="PTHR10996:SF178">
    <property type="entry name" value="2-HYDROXYACID DEHYDROGENASE YGL185C-RELATED"/>
    <property type="match status" value="1"/>
</dbReference>
<evidence type="ECO:0000259" key="5">
    <source>
        <dbReference type="Pfam" id="PF00389"/>
    </source>
</evidence>
<dbReference type="Pfam" id="PF00389">
    <property type="entry name" value="2-Hacid_dh"/>
    <property type="match status" value="1"/>
</dbReference>
<dbReference type="OrthoDB" id="9793626at2"/>
<evidence type="ECO:0000259" key="6">
    <source>
        <dbReference type="Pfam" id="PF02826"/>
    </source>
</evidence>
<dbReference type="AlphaFoldDB" id="A0A120FRW5"/>
<dbReference type="Pfam" id="PF02826">
    <property type="entry name" value="2-Hacid_dh_C"/>
    <property type="match status" value="1"/>
</dbReference>
<dbReference type="GO" id="GO:0016618">
    <property type="term" value="F:hydroxypyruvate reductase [NAD(P)H] activity"/>
    <property type="evidence" value="ECO:0007669"/>
    <property type="project" value="TreeGrafter"/>
</dbReference>
<reference evidence="7 8" key="1">
    <citation type="submission" date="2015-11" db="EMBL/GenBank/DDBJ databases">
        <title>Draft Genome Sequence of the Strain BR 10303 (Bradyrhizobium sp.) isolated from nodules of Centrolobium paraense.</title>
        <authorList>
            <person name="Zelli J.E."/>
            <person name="Simoes-Araujo J.L."/>
            <person name="Barauna A.C."/>
            <person name="Silva K."/>
        </authorList>
    </citation>
    <scope>NUCLEOTIDE SEQUENCE [LARGE SCALE GENOMIC DNA]</scope>
    <source>
        <strain evidence="7 8">BR 10303</strain>
    </source>
</reference>
<comment type="similarity">
    <text evidence="1 4">Belongs to the D-isomer specific 2-hydroxyacid dehydrogenase family.</text>
</comment>
<evidence type="ECO:0000256" key="1">
    <source>
        <dbReference type="ARBA" id="ARBA00005854"/>
    </source>
</evidence>
<dbReference type="InterPro" id="IPR036291">
    <property type="entry name" value="NAD(P)-bd_dom_sf"/>
</dbReference>
<name>A0A120FRW5_9BRAD</name>
<evidence type="ECO:0000313" key="8">
    <source>
        <dbReference type="Proteomes" id="UP000057737"/>
    </source>
</evidence>
<dbReference type="SUPFAM" id="SSF52283">
    <property type="entry name" value="Formate/glycerate dehydrogenase catalytic domain-like"/>
    <property type="match status" value="1"/>
</dbReference>
<evidence type="ECO:0000256" key="4">
    <source>
        <dbReference type="RuleBase" id="RU003719"/>
    </source>
</evidence>
<dbReference type="GO" id="GO:0005829">
    <property type="term" value="C:cytosol"/>
    <property type="evidence" value="ECO:0007669"/>
    <property type="project" value="TreeGrafter"/>
</dbReference>
<evidence type="ECO:0000256" key="2">
    <source>
        <dbReference type="ARBA" id="ARBA00023002"/>
    </source>
</evidence>
<dbReference type="GO" id="GO:0030267">
    <property type="term" value="F:glyoxylate reductase (NADPH) activity"/>
    <property type="evidence" value="ECO:0007669"/>
    <property type="project" value="TreeGrafter"/>
</dbReference>
<dbReference type="EMBL" id="LNCU01000011">
    <property type="protein sequence ID" value="KWV60739.1"/>
    <property type="molecule type" value="Genomic_DNA"/>
</dbReference>
<dbReference type="Gene3D" id="3.40.50.720">
    <property type="entry name" value="NAD(P)-binding Rossmann-like Domain"/>
    <property type="match status" value="2"/>
</dbReference>
<dbReference type="GO" id="GO:0051287">
    <property type="term" value="F:NAD binding"/>
    <property type="evidence" value="ECO:0007669"/>
    <property type="project" value="InterPro"/>
</dbReference>
<dbReference type="InterPro" id="IPR006140">
    <property type="entry name" value="D-isomer_DH_NAD-bd"/>
</dbReference>
<keyword evidence="3" id="KW-0520">NAD</keyword>
<dbReference type="SUPFAM" id="SSF51735">
    <property type="entry name" value="NAD(P)-binding Rossmann-fold domains"/>
    <property type="match status" value="1"/>
</dbReference>
<dbReference type="CDD" id="cd12156">
    <property type="entry name" value="HPPR"/>
    <property type="match status" value="1"/>
</dbReference>
<keyword evidence="8" id="KW-1185">Reference proteome</keyword>
<feature type="domain" description="D-isomer specific 2-hydroxyacid dehydrogenase catalytic" evidence="5">
    <location>
        <begin position="6"/>
        <end position="314"/>
    </location>
</feature>
<proteinExistence type="inferred from homology"/>
<evidence type="ECO:0000313" key="7">
    <source>
        <dbReference type="EMBL" id="KWV60739.1"/>
    </source>
</evidence>
<gene>
    <name evidence="7" type="ORF">AS156_27205</name>
</gene>
<dbReference type="PANTHER" id="PTHR10996">
    <property type="entry name" value="2-HYDROXYACID DEHYDROGENASE-RELATED"/>
    <property type="match status" value="1"/>
</dbReference>
<organism evidence="7 8">
    <name type="scientific">Bradyrhizobium macuxiense</name>
    <dbReference type="NCBI Taxonomy" id="1755647"/>
    <lineage>
        <taxon>Bacteria</taxon>
        <taxon>Pseudomonadati</taxon>
        <taxon>Pseudomonadota</taxon>
        <taxon>Alphaproteobacteria</taxon>
        <taxon>Hyphomicrobiales</taxon>
        <taxon>Nitrobacteraceae</taxon>
        <taxon>Bradyrhizobium</taxon>
    </lineage>
</organism>
<sequence>MPDKVLIYSRFPKAQLVRFSERYELLNAAGKRPNEAYSAAELADVRAMIAAGGAPLGGEAMDMLPKLGAIVCYGTGYDGVDLAATAKRGIAVGHSPGANAASVADIAVTLMLAAVRRLLVVDNYVRSGDWAGRMPSPMMRPQAGMRGRRVGVYGMGEIGRKIAARVAAFETEVGYFSRTKYDLPYQYLPSLEALADWCSVLMVAVRAGPETNQMVDADILRRIGGDGFVVNISRGSVVDETALVQALTDQTIAGAGLDVFAEEPHAPDALTALPNVVLSPHLGGHTLDSHVAMQDCVLANLDAFFAGKPLPYQVKGA</sequence>